<dbReference type="Gene3D" id="2.60.40.2030">
    <property type="match status" value="1"/>
</dbReference>
<feature type="domain" description="Calx-beta" evidence="5">
    <location>
        <begin position="38"/>
        <end position="150"/>
    </location>
</feature>
<name>A0A1H1U9L5_9FLAO</name>
<accession>A0A1H1U9L5</accession>
<dbReference type="RefSeq" id="WP_092446709.1">
    <property type="nucleotide sequence ID" value="NZ_LT629774.1"/>
</dbReference>
<gene>
    <name evidence="6" type="ORF">SAMN04489797_2161</name>
</gene>
<keyword evidence="3" id="KW-0106">Calcium</keyword>
<evidence type="ECO:0000256" key="4">
    <source>
        <dbReference type="SAM" id="SignalP"/>
    </source>
</evidence>
<reference evidence="6 7" key="1">
    <citation type="submission" date="2016-10" db="EMBL/GenBank/DDBJ databases">
        <authorList>
            <person name="Varghese N."/>
            <person name="Submissions S."/>
        </authorList>
    </citation>
    <scope>NUCLEOTIDE SEQUENCE [LARGE SCALE GENOMIC DNA]</scope>
    <source>
        <strain evidence="6 7">RHA_55</strain>
    </source>
</reference>
<dbReference type="AlphaFoldDB" id="A0A1H1U9L5"/>
<dbReference type="STRING" id="1249933.SAMN04489797_2161"/>
<dbReference type="Pfam" id="PF03160">
    <property type="entry name" value="Calx-beta"/>
    <property type="match status" value="1"/>
</dbReference>
<dbReference type="Proteomes" id="UP000198963">
    <property type="component" value="Chromosome I"/>
</dbReference>
<evidence type="ECO:0000313" key="7">
    <source>
        <dbReference type="Proteomes" id="UP000198963"/>
    </source>
</evidence>
<dbReference type="SUPFAM" id="SSF141072">
    <property type="entry name" value="CalX-like"/>
    <property type="match status" value="1"/>
</dbReference>
<dbReference type="PROSITE" id="PS51257">
    <property type="entry name" value="PROKAR_LIPOPROTEIN"/>
    <property type="match status" value="1"/>
</dbReference>
<feature type="signal peptide" evidence="4">
    <location>
        <begin position="1"/>
        <end position="22"/>
    </location>
</feature>
<sequence length="273" mass="29370">MKNKFKNYLYLFIALAFVFACEEDGPEVYNGQAFVSFTDQNGTLNVEEDSGSSEFTIGITKAFDTDVTVTLSVTDDTAVENADFILPSTTVVIPAGEYIGSFNIDPINDDVFNTPRAFSIEIVSVSSSQVNIGNENVDSYIKTVNIVNDDCPTQYSLWFGDLTVQDPGYPNIPATGDTTGDCDILLIDGDLSGFGAYSAPFELYFEPSFEGATNGTVNLPAQVYCTACSEGLDAVLTGSGTYDETTETIVLFWSLDRTDGASFGSGTHIITPN</sequence>
<keyword evidence="1 4" id="KW-0732">Signal</keyword>
<feature type="chain" id="PRO_5009262023" evidence="4">
    <location>
        <begin position="23"/>
        <end position="273"/>
    </location>
</feature>
<keyword evidence="7" id="KW-1185">Reference proteome</keyword>
<dbReference type="InterPro" id="IPR038081">
    <property type="entry name" value="CalX-like_sf"/>
</dbReference>
<dbReference type="InterPro" id="IPR003644">
    <property type="entry name" value="Calx_beta"/>
</dbReference>
<protein>
    <submittedName>
        <fullName evidence="6">Calx-beta domain-containing protein</fullName>
    </submittedName>
</protein>
<evidence type="ECO:0000313" key="6">
    <source>
        <dbReference type="EMBL" id="SDS68589.1"/>
    </source>
</evidence>
<dbReference type="GO" id="GO:0007154">
    <property type="term" value="P:cell communication"/>
    <property type="evidence" value="ECO:0007669"/>
    <property type="project" value="InterPro"/>
</dbReference>
<evidence type="ECO:0000256" key="3">
    <source>
        <dbReference type="ARBA" id="ARBA00022837"/>
    </source>
</evidence>
<organism evidence="6 7">
    <name type="scientific">Winogradskyella sediminis</name>
    <dbReference type="NCBI Taxonomy" id="1382466"/>
    <lineage>
        <taxon>Bacteria</taxon>
        <taxon>Pseudomonadati</taxon>
        <taxon>Bacteroidota</taxon>
        <taxon>Flavobacteriia</taxon>
        <taxon>Flavobacteriales</taxon>
        <taxon>Flavobacteriaceae</taxon>
        <taxon>Winogradskyella</taxon>
    </lineage>
</organism>
<keyword evidence="2" id="KW-0677">Repeat</keyword>
<proteinExistence type="predicted"/>
<dbReference type="EMBL" id="LT629774">
    <property type="protein sequence ID" value="SDS68589.1"/>
    <property type="molecule type" value="Genomic_DNA"/>
</dbReference>
<evidence type="ECO:0000256" key="2">
    <source>
        <dbReference type="ARBA" id="ARBA00022737"/>
    </source>
</evidence>
<evidence type="ECO:0000259" key="5">
    <source>
        <dbReference type="Pfam" id="PF03160"/>
    </source>
</evidence>
<evidence type="ECO:0000256" key="1">
    <source>
        <dbReference type="ARBA" id="ARBA00022729"/>
    </source>
</evidence>
<dbReference type="GO" id="GO:0016020">
    <property type="term" value="C:membrane"/>
    <property type="evidence" value="ECO:0007669"/>
    <property type="project" value="InterPro"/>
</dbReference>